<dbReference type="RefSeq" id="WP_053168183.1">
    <property type="nucleotide sequence ID" value="NZ_LGUV01000007.1"/>
</dbReference>
<evidence type="ECO:0008006" key="6">
    <source>
        <dbReference type="Google" id="ProtNLM"/>
    </source>
</evidence>
<organism evidence="4 5">
    <name type="scientific">Streptomyces virginiae</name>
    <name type="common">Streptomyces cinnamonensis</name>
    <dbReference type="NCBI Taxonomy" id="1961"/>
    <lineage>
        <taxon>Bacteria</taxon>
        <taxon>Bacillati</taxon>
        <taxon>Actinomycetota</taxon>
        <taxon>Actinomycetes</taxon>
        <taxon>Kitasatosporales</taxon>
        <taxon>Streptomycetaceae</taxon>
        <taxon>Streptomyces</taxon>
    </lineage>
</organism>
<feature type="domain" description="Lsr2 dimerization" evidence="2">
    <location>
        <begin position="1"/>
        <end position="60"/>
    </location>
</feature>
<dbReference type="PATRIC" id="fig|1961.12.peg.831"/>
<dbReference type="AlphaFoldDB" id="A0A0L8N498"/>
<dbReference type="OrthoDB" id="4113332at2"/>
<dbReference type="EMBL" id="LGUV01000007">
    <property type="protein sequence ID" value="KOG57501.1"/>
    <property type="molecule type" value="Genomic_DNA"/>
</dbReference>
<proteinExistence type="predicted"/>
<accession>A0A0L8N498</accession>
<comment type="caution">
    <text evidence="4">The sequence shown here is derived from an EMBL/GenBank/DDBJ whole genome shotgun (WGS) entry which is preliminary data.</text>
</comment>
<dbReference type="GO" id="GO:0016746">
    <property type="term" value="F:acyltransferase activity"/>
    <property type="evidence" value="ECO:0007669"/>
    <property type="project" value="InterPro"/>
</dbReference>
<sequence>MVQRVVTLFIDDLTGEESREVATHTITLDGVLYEIDLAPDGYDQLYAALEPFFKAGRKVGRQKASLRAKKAVSDSDSSAELMRSWAREQGIEVSARGRVPASVKDAYAKAHPSDSA</sequence>
<dbReference type="Proteomes" id="UP000037084">
    <property type="component" value="Unassembled WGS sequence"/>
</dbReference>
<evidence type="ECO:0000259" key="3">
    <source>
        <dbReference type="Pfam" id="PF23359"/>
    </source>
</evidence>
<evidence type="ECO:0000313" key="4">
    <source>
        <dbReference type="EMBL" id="KOG57501.1"/>
    </source>
</evidence>
<dbReference type="Pfam" id="PF11774">
    <property type="entry name" value="Lsr2"/>
    <property type="match status" value="1"/>
</dbReference>
<dbReference type="InterPro" id="IPR036625">
    <property type="entry name" value="E3-bd_dom_sf"/>
</dbReference>
<dbReference type="GO" id="GO:0003677">
    <property type="term" value="F:DNA binding"/>
    <property type="evidence" value="ECO:0007669"/>
    <property type="project" value="UniProtKB-KW"/>
</dbReference>
<evidence type="ECO:0000313" key="5">
    <source>
        <dbReference type="Proteomes" id="UP000037084"/>
    </source>
</evidence>
<gene>
    <name evidence="4" type="ORF">ADK75_03925</name>
</gene>
<dbReference type="Pfam" id="PF23359">
    <property type="entry name" value="Lsr2_DNA-bd"/>
    <property type="match status" value="1"/>
</dbReference>
<protein>
    <recommendedName>
        <fullName evidence="6">Lsr2-like protein</fullName>
    </recommendedName>
</protein>
<dbReference type="InterPro" id="IPR055370">
    <property type="entry name" value="Lsr2_DNA-bd"/>
</dbReference>
<name>A0A0L8N498_STRVG</name>
<dbReference type="InterPro" id="IPR042261">
    <property type="entry name" value="Lsr2-like_dimerization"/>
</dbReference>
<reference evidence="5" key="1">
    <citation type="submission" date="2015-07" db="EMBL/GenBank/DDBJ databases">
        <authorList>
            <consortium name="Consortium for Microbial Forensics and Genomics (microFORGE)"/>
            <person name="Knight B.M."/>
            <person name="Roberts D.P."/>
            <person name="Lin D."/>
            <person name="Hari K."/>
            <person name="Fletcher J."/>
            <person name="Melcher U."/>
            <person name="Blagden T."/>
            <person name="Winegar R.A."/>
        </authorList>
    </citation>
    <scope>NUCLEOTIDE SEQUENCE [LARGE SCALE GENOMIC DNA]</scope>
    <source>
        <strain evidence="5">NRRL B-1447</strain>
    </source>
</reference>
<dbReference type="Gene3D" id="4.10.320.10">
    <property type="entry name" value="E3-binding domain"/>
    <property type="match status" value="1"/>
</dbReference>
<feature type="domain" description="Lsr2 DNA-binding" evidence="3">
    <location>
        <begin position="83"/>
        <end position="110"/>
    </location>
</feature>
<evidence type="ECO:0000259" key="2">
    <source>
        <dbReference type="Pfam" id="PF11774"/>
    </source>
</evidence>
<dbReference type="InterPro" id="IPR024412">
    <property type="entry name" value="Lsr2_dim_dom"/>
</dbReference>
<dbReference type="Gene3D" id="3.30.60.230">
    <property type="entry name" value="Lsr2, dimerization domain"/>
    <property type="match status" value="1"/>
</dbReference>
<keyword evidence="1" id="KW-0238">DNA-binding</keyword>
<evidence type="ECO:0000256" key="1">
    <source>
        <dbReference type="ARBA" id="ARBA00023125"/>
    </source>
</evidence>